<keyword evidence="1" id="KW-0472">Membrane</keyword>
<sequence length="135" mass="14841">MVRSWQRGPFPVISVFLFAFSFLFSFGPPIGSYRPAAITTPLLSLLPLYLLSIRSGFVDTSVHLQAPTTPESHGISCHVNSIRLSGFLGWDFDSKSAAAPDIDSRGCSCAFMDGGQIMCRSVLFWLYCLCLLLLL</sequence>
<keyword evidence="1" id="KW-0812">Transmembrane</keyword>
<feature type="transmembrane region" description="Helical" evidence="1">
    <location>
        <begin position="12"/>
        <end position="30"/>
    </location>
</feature>
<dbReference type="EMBL" id="OIVN01003362">
    <property type="protein sequence ID" value="SPD10739.1"/>
    <property type="molecule type" value="Genomic_DNA"/>
</dbReference>
<gene>
    <name evidence="2" type="ORF">FSB_LOCUS38621</name>
</gene>
<evidence type="ECO:0000313" key="2">
    <source>
        <dbReference type="EMBL" id="SPD10739.1"/>
    </source>
</evidence>
<dbReference type="AlphaFoldDB" id="A0A2N9HGM5"/>
<reference evidence="2" key="1">
    <citation type="submission" date="2018-02" db="EMBL/GenBank/DDBJ databases">
        <authorList>
            <person name="Cohen D.B."/>
            <person name="Kent A.D."/>
        </authorList>
    </citation>
    <scope>NUCLEOTIDE SEQUENCE</scope>
</reference>
<name>A0A2N9HGM5_FAGSY</name>
<keyword evidence="1" id="KW-1133">Transmembrane helix</keyword>
<feature type="transmembrane region" description="Helical" evidence="1">
    <location>
        <begin position="36"/>
        <end position="53"/>
    </location>
</feature>
<accession>A0A2N9HGM5</accession>
<evidence type="ECO:0000256" key="1">
    <source>
        <dbReference type="SAM" id="Phobius"/>
    </source>
</evidence>
<organism evidence="2">
    <name type="scientific">Fagus sylvatica</name>
    <name type="common">Beechnut</name>
    <dbReference type="NCBI Taxonomy" id="28930"/>
    <lineage>
        <taxon>Eukaryota</taxon>
        <taxon>Viridiplantae</taxon>
        <taxon>Streptophyta</taxon>
        <taxon>Embryophyta</taxon>
        <taxon>Tracheophyta</taxon>
        <taxon>Spermatophyta</taxon>
        <taxon>Magnoliopsida</taxon>
        <taxon>eudicotyledons</taxon>
        <taxon>Gunneridae</taxon>
        <taxon>Pentapetalae</taxon>
        <taxon>rosids</taxon>
        <taxon>fabids</taxon>
        <taxon>Fagales</taxon>
        <taxon>Fagaceae</taxon>
        <taxon>Fagus</taxon>
    </lineage>
</organism>
<protein>
    <submittedName>
        <fullName evidence="2">Uncharacterized protein</fullName>
    </submittedName>
</protein>
<proteinExistence type="predicted"/>